<accession>A0A8S9R4C7</accession>
<comment type="caution">
    <text evidence="3">The sequence shown here is derived from an EMBL/GenBank/DDBJ whole genome shotgun (WGS) entry which is preliminary data.</text>
</comment>
<sequence length="85" mass="9592">MAKFYCFRLALLLLLLVGRTESRGRFEPKILMPTEEAKSTEQEDTIGARWAVLIAGSSGYGNYRHQSKDILTYLFLLPVVGELTP</sequence>
<evidence type="ECO:0000313" key="4">
    <source>
        <dbReference type="Proteomes" id="UP000712600"/>
    </source>
</evidence>
<dbReference type="Pfam" id="PF01650">
    <property type="entry name" value="Peptidase_C13"/>
    <property type="match status" value="1"/>
</dbReference>
<proteinExistence type="inferred from homology"/>
<name>A0A8S9R4C7_BRACR</name>
<gene>
    <name evidence="3" type="ORF">F2Q69_00014067</name>
</gene>
<evidence type="ECO:0000313" key="3">
    <source>
        <dbReference type="EMBL" id="KAF3556221.1"/>
    </source>
</evidence>
<comment type="similarity">
    <text evidence="1">Belongs to the peptidase C13 family.</text>
</comment>
<evidence type="ECO:0000256" key="1">
    <source>
        <dbReference type="ARBA" id="ARBA00009941"/>
    </source>
</evidence>
<dbReference type="InterPro" id="IPR001096">
    <property type="entry name" value="Peptidase_C13"/>
</dbReference>
<keyword evidence="2" id="KW-0732">Signal</keyword>
<dbReference type="Proteomes" id="UP000712600">
    <property type="component" value="Unassembled WGS sequence"/>
</dbReference>
<dbReference type="AlphaFoldDB" id="A0A8S9R4C7"/>
<feature type="signal peptide" evidence="2">
    <location>
        <begin position="1"/>
        <end position="22"/>
    </location>
</feature>
<dbReference type="Gene3D" id="3.40.50.1460">
    <property type="match status" value="1"/>
</dbReference>
<feature type="chain" id="PRO_5035907582" evidence="2">
    <location>
        <begin position="23"/>
        <end position="85"/>
    </location>
</feature>
<protein>
    <submittedName>
        <fullName evidence="3">Uncharacterized protein</fullName>
    </submittedName>
</protein>
<dbReference type="GO" id="GO:0008233">
    <property type="term" value="F:peptidase activity"/>
    <property type="evidence" value="ECO:0007669"/>
    <property type="project" value="InterPro"/>
</dbReference>
<dbReference type="EMBL" id="QGKX02000996">
    <property type="protein sequence ID" value="KAF3556221.1"/>
    <property type="molecule type" value="Genomic_DNA"/>
</dbReference>
<reference evidence="3" key="1">
    <citation type="submission" date="2019-12" db="EMBL/GenBank/DDBJ databases">
        <title>Genome sequencing and annotation of Brassica cretica.</title>
        <authorList>
            <person name="Studholme D.J."/>
            <person name="Sarris P."/>
        </authorList>
    </citation>
    <scope>NUCLEOTIDE SEQUENCE</scope>
    <source>
        <strain evidence="3">PFS-109/04</strain>
        <tissue evidence="3">Leaf</tissue>
    </source>
</reference>
<organism evidence="3 4">
    <name type="scientific">Brassica cretica</name>
    <name type="common">Mustard</name>
    <dbReference type="NCBI Taxonomy" id="69181"/>
    <lineage>
        <taxon>Eukaryota</taxon>
        <taxon>Viridiplantae</taxon>
        <taxon>Streptophyta</taxon>
        <taxon>Embryophyta</taxon>
        <taxon>Tracheophyta</taxon>
        <taxon>Spermatophyta</taxon>
        <taxon>Magnoliopsida</taxon>
        <taxon>eudicotyledons</taxon>
        <taxon>Gunneridae</taxon>
        <taxon>Pentapetalae</taxon>
        <taxon>rosids</taxon>
        <taxon>malvids</taxon>
        <taxon>Brassicales</taxon>
        <taxon>Brassicaceae</taxon>
        <taxon>Brassiceae</taxon>
        <taxon>Brassica</taxon>
    </lineage>
</organism>
<evidence type="ECO:0000256" key="2">
    <source>
        <dbReference type="SAM" id="SignalP"/>
    </source>
</evidence>
<dbReference type="GO" id="GO:0006508">
    <property type="term" value="P:proteolysis"/>
    <property type="evidence" value="ECO:0007669"/>
    <property type="project" value="InterPro"/>
</dbReference>